<name>A0A2S0KKG8_9ACTN</name>
<proteinExistence type="predicted"/>
<gene>
    <name evidence="2" type="ORF">C6V83_10400</name>
</gene>
<dbReference type="OrthoDB" id="4381401at2"/>
<reference evidence="2 3" key="1">
    <citation type="submission" date="2018-03" db="EMBL/GenBank/DDBJ databases">
        <title>Characteristics and genome of n-alkane degrading marine bacteria Gordonia iterans isolated from crude oil contaminated in Tae-an, South Korea.</title>
        <authorList>
            <person name="Lee S.-S."/>
            <person name="Kim H."/>
        </authorList>
    </citation>
    <scope>NUCLEOTIDE SEQUENCE [LARGE SCALE GENOMIC DNA]</scope>
    <source>
        <strain evidence="2 3">Co17</strain>
    </source>
</reference>
<protein>
    <submittedName>
        <fullName evidence="2">DUF1049 domain-containing protein</fullName>
    </submittedName>
</protein>
<dbReference type="AlphaFoldDB" id="A0A2S0KKG8"/>
<feature type="transmembrane region" description="Helical" evidence="1">
    <location>
        <begin position="12"/>
        <end position="30"/>
    </location>
</feature>
<keyword evidence="1" id="KW-0812">Transmembrane</keyword>
<dbReference type="KEGG" id="git:C6V83_10400"/>
<evidence type="ECO:0000256" key="1">
    <source>
        <dbReference type="SAM" id="Phobius"/>
    </source>
</evidence>
<sequence length="75" mass="8563">MQKSAGRDVLSFVKRFWLPIVLLILAIIFIATNTNSYDFTIGWIHVNAPVWLMTVILVLVGFIIGWFVGRRGKND</sequence>
<keyword evidence="3" id="KW-1185">Reference proteome</keyword>
<feature type="transmembrane region" description="Helical" evidence="1">
    <location>
        <begin position="50"/>
        <end position="69"/>
    </location>
</feature>
<dbReference type="Proteomes" id="UP000239814">
    <property type="component" value="Chromosome"/>
</dbReference>
<organism evidence="2 3">
    <name type="scientific">Gordonia iterans</name>
    <dbReference type="NCBI Taxonomy" id="1004901"/>
    <lineage>
        <taxon>Bacteria</taxon>
        <taxon>Bacillati</taxon>
        <taxon>Actinomycetota</taxon>
        <taxon>Actinomycetes</taxon>
        <taxon>Mycobacteriales</taxon>
        <taxon>Gordoniaceae</taxon>
        <taxon>Gordonia</taxon>
    </lineage>
</organism>
<evidence type="ECO:0000313" key="2">
    <source>
        <dbReference type="EMBL" id="AVM02163.1"/>
    </source>
</evidence>
<keyword evidence="1" id="KW-1133">Transmembrane helix</keyword>
<keyword evidence="1" id="KW-0472">Membrane</keyword>
<dbReference type="EMBL" id="CP027433">
    <property type="protein sequence ID" value="AVM02163.1"/>
    <property type="molecule type" value="Genomic_DNA"/>
</dbReference>
<accession>A0A2S0KKG8</accession>
<evidence type="ECO:0000313" key="3">
    <source>
        <dbReference type="Proteomes" id="UP000239814"/>
    </source>
</evidence>